<dbReference type="EMBL" id="ML993618">
    <property type="protein sequence ID" value="KAF2161602.1"/>
    <property type="molecule type" value="Genomic_DNA"/>
</dbReference>
<organism evidence="1 2">
    <name type="scientific">Zasmidium cellare ATCC 36951</name>
    <dbReference type="NCBI Taxonomy" id="1080233"/>
    <lineage>
        <taxon>Eukaryota</taxon>
        <taxon>Fungi</taxon>
        <taxon>Dikarya</taxon>
        <taxon>Ascomycota</taxon>
        <taxon>Pezizomycotina</taxon>
        <taxon>Dothideomycetes</taxon>
        <taxon>Dothideomycetidae</taxon>
        <taxon>Mycosphaerellales</taxon>
        <taxon>Mycosphaerellaceae</taxon>
        <taxon>Zasmidium</taxon>
    </lineage>
</organism>
<dbReference type="InterPro" id="IPR038883">
    <property type="entry name" value="AN11006-like"/>
</dbReference>
<dbReference type="RefSeq" id="XP_033662491.1">
    <property type="nucleotide sequence ID" value="XM_033814055.1"/>
</dbReference>
<dbReference type="AlphaFoldDB" id="A0A6A6C6U1"/>
<evidence type="ECO:0000313" key="2">
    <source>
        <dbReference type="Proteomes" id="UP000799537"/>
    </source>
</evidence>
<gene>
    <name evidence="1" type="ORF">M409DRAFT_58992</name>
</gene>
<protein>
    <submittedName>
        <fullName evidence="1">Uncharacterized protein</fullName>
    </submittedName>
</protein>
<proteinExistence type="predicted"/>
<keyword evidence="2" id="KW-1185">Reference proteome</keyword>
<dbReference type="PANTHER" id="PTHR42085:SF2">
    <property type="entry name" value="F-BOX DOMAIN-CONTAINING PROTEIN"/>
    <property type="match status" value="1"/>
</dbReference>
<sequence>MTNESDPDSQQSSRLLALPGELKNRIYRLALLQPKDTPILITSTGYDLGGGLLQTSKQIRSEALKIFYYENQFKHTVQRLDVSPAIHFCRTLAKVDLGPPSKQHRVSLLVEVFLTPHWPNLLEWLRLTHQGFMSLPVEGMTPSAGNLAFEAEKKVVASMFEAVKALKRQPWRLVREVLRGMRQVLVVLEPSWGDDWVEG</sequence>
<dbReference type="OrthoDB" id="2951834at2759"/>
<dbReference type="PANTHER" id="PTHR42085">
    <property type="entry name" value="F-BOX DOMAIN-CONTAINING PROTEIN"/>
    <property type="match status" value="1"/>
</dbReference>
<name>A0A6A6C6U1_ZASCE</name>
<dbReference type="GeneID" id="54567327"/>
<evidence type="ECO:0000313" key="1">
    <source>
        <dbReference type="EMBL" id="KAF2161602.1"/>
    </source>
</evidence>
<accession>A0A6A6C6U1</accession>
<dbReference type="Proteomes" id="UP000799537">
    <property type="component" value="Unassembled WGS sequence"/>
</dbReference>
<reference evidence="1" key="1">
    <citation type="journal article" date="2020" name="Stud. Mycol.">
        <title>101 Dothideomycetes genomes: a test case for predicting lifestyles and emergence of pathogens.</title>
        <authorList>
            <person name="Haridas S."/>
            <person name="Albert R."/>
            <person name="Binder M."/>
            <person name="Bloem J."/>
            <person name="Labutti K."/>
            <person name="Salamov A."/>
            <person name="Andreopoulos B."/>
            <person name="Baker S."/>
            <person name="Barry K."/>
            <person name="Bills G."/>
            <person name="Bluhm B."/>
            <person name="Cannon C."/>
            <person name="Castanera R."/>
            <person name="Culley D."/>
            <person name="Daum C."/>
            <person name="Ezra D."/>
            <person name="Gonzalez J."/>
            <person name="Henrissat B."/>
            <person name="Kuo A."/>
            <person name="Liang C."/>
            <person name="Lipzen A."/>
            <person name="Lutzoni F."/>
            <person name="Magnuson J."/>
            <person name="Mondo S."/>
            <person name="Nolan M."/>
            <person name="Ohm R."/>
            <person name="Pangilinan J."/>
            <person name="Park H.-J."/>
            <person name="Ramirez L."/>
            <person name="Alfaro M."/>
            <person name="Sun H."/>
            <person name="Tritt A."/>
            <person name="Yoshinaga Y."/>
            <person name="Zwiers L.-H."/>
            <person name="Turgeon B."/>
            <person name="Goodwin S."/>
            <person name="Spatafora J."/>
            <person name="Crous P."/>
            <person name="Grigoriev I."/>
        </authorList>
    </citation>
    <scope>NUCLEOTIDE SEQUENCE</scope>
    <source>
        <strain evidence="1">ATCC 36951</strain>
    </source>
</reference>